<dbReference type="EMBL" id="BPLR01006188">
    <property type="protein sequence ID" value="GIY07990.1"/>
    <property type="molecule type" value="Genomic_DNA"/>
</dbReference>
<dbReference type="Proteomes" id="UP001054945">
    <property type="component" value="Unassembled WGS sequence"/>
</dbReference>
<organism evidence="1 2">
    <name type="scientific">Caerostris extrusa</name>
    <name type="common">Bark spider</name>
    <name type="synonym">Caerostris bankana</name>
    <dbReference type="NCBI Taxonomy" id="172846"/>
    <lineage>
        <taxon>Eukaryota</taxon>
        <taxon>Metazoa</taxon>
        <taxon>Ecdysozoa</taxon>
        <taxon>Arthropoda</taxon>
        <taxon>Chelicerata</taxon>
        <taxon>Arachnida</taxon>
        <taxon>Araneae</taxon>
        <taxon>Araneomorphae</taxon>
        <taxon>Entelegynae</taxon>
        <taxon>Araneoidea</taxon>
        <taxon>Araneidae</taxon>
        <taxon>Caerostris</taxon>
    </lineage>
</organism>
<gene>
    <name evidence="1" type="ORF">CEXT_80671</name>
</gene>
<name>A0AAV4QFU2_CAEEX</name>
<proteinExistence type="predicted"/>
<evidence type="ECO:0000313" key="1">
    <source>
        <dbReference type="EMBL" id="GIY07990.1"/>
    </source>
</evidence>
<sequence>MPACLFVVNEQLISKLRAVDLKFAKQVQIAISVFAIAEYDIRKSRNFSVCFKEGSRRCCKSPNMTPLEFVPNCGVSYKSDVKIWYSVVDSYKSDAKIWYSVVDSYKSDAKVWYSVVDSYKSDAKVCVVDSYKIDAKVWYSAVDYYKSDAKIWYSIVDFYSDAKIWYSVVDSYKSGAKLWIRCCRLLQEWEV</sequence>
<keyword evidence="2" id="KW-1185">Reference proteome</keyword>
<accession>A0AAV4QFU2</accession>
<dbReference type="AlphaFoldDB" id="A0AAV4QFU2"/>
<reference evidence="1 2" key="1">
    <citation type="submission" date="2021-06" db="EMBL/GenBank/DDBJ databases">
        <title>Caerostris extrusa draft genome.</title>
        <authorList>
            <person name="Kono N."/>
            <person name="Arakawa K."/>
        </authorList>
    </citation>
    <scope>NUCLEOTIDE SEQUENCE [LARGE SCALE GENOMIC DNA]</scope>
</reference>
<comment type="caution">
    <text evidence="1">The sequence shown here is derived from an EMBL/GenBank/DDBJ whole genome shotgun (WGS) entry which is preliminary data.</text>
</comment>
<protein>
    <submittedName>
        <fullName evidence="1">Uncharacterized protein</fullName>
    </submittedName>
</protein>
<evidence type="ECO:0000313" key="2">
    <source>
        <dbReference type="Proteomes" id="UP001054945"/>
    </source>
</evidence>